<accession>A0A133K9X4</accession>
<dbReference type="EMBL" id="LRPN01000209">
    <property type="protein sequence ID" value="KWZ76341.1"/>
    <property type="molecule type" value="Genomic_DNA"/>
</dbReference>
<proteinExistence type="predicted"/>
<reference evidence="2" key="1">
    <citation type="submission" date="2016-01" db="EMBL/GenBank/DDBJ databases">
        <authorList>
            <person name="Mitreva M."/>
            <person name="Pepin K.H."/>
            <person name="Mihindukulasuriya K.A."/>
            <person name="Fulton R."/>
            <person name="Fronick C."/>
            <person name="O'Laughlin M."/>
            <person name="Miner T."/>
            <person name="Herter B."/>
            <person name="Rosa B.A."/>
            <person name="Cordes M."/>
            <person name="Tomlinson C."/>
            <person name="Wollam A."/>
            <person name="Palsikar V.B."/>
            <person name="Mardis E.R."/>
            <person name="Wilson R.K."/>
        </authorList>
    </citation>
    <scope>NUCLEOTIDE SEQUENCE [LARGE SCALE GENOMIC DNA]</scope>
    <source>
        <strain evidence="2">GED7749B</strain>
    </source>
</reference>
<name>A0A133K9X4_HEYCO</name>
<sequence>MKAVNTGKLADKVEKLRDSIVVAPVLEVAAQGLQRFRIIYGKELGVKVQRDKNIK</sequence>
<gene>
    <name evidence="1" type="ORF">HMPREF3213_03873</name>
</gene>
<dbReference type="PATRIC" id="fig|1398.22.peg.3879"/>
<organism evidence="1 2">
    <name type="scientific">Heyndrickxia coagulans</name>
    <name type="common">Weizmannia coagulans</name>
    <dbReference type="NCBI Taxonomy" id="1398"/>
    <lineage>
        <taxon>Bacteria</taxon>
        <taxon>Bacillati</taxon>
        <taxon>Bacillota</taxon>
        <taxon>Bacilli</taxon>
        <taxon>Bacillales</taxon>
        <taxon>Bacillaceae</taxon>
        <taxon>Heyndrickxia</taxon>
    </lineage>
</organism>
<dbReference type="AlphaFoldDB" id="A0A133K9X4"/>
<protein>
    <submittedName>
        <fullName evidence="1">Uncharacterized protein</fullName>
    </submittedName>
</protein>
<dbReference type="Proteomes" id="UP000070376">
    <property type="component" value="Unassembled WGS sequence"/>
</dbReference>
<comment type="caution">
    <text evidence="1">The sequence shown here is derived from an EMBL/GenBank/DDBJ whole genome shotgun (WGS) entry which is preliminary data.</text>
</comment>
<evidence type="ECO:0000313" key="1">
    <source>
        <dbReference type="EMBL" id="KWZ76341.1"/>
    </source>
</evidence>
<evidence type="ECO:0000313" key="2">
    <source>
        <dbReference type="Proteomes" id="UP000070376"/>
    </source>
</evidence>